<dbReference type="EMBL" id="CP009287">
    <property type="protein sequence ID" value="AIQ68212.1"/>
    <property type="molecule type" value="Genomic_DNA"/>
</dbReference>
<dbReference type="PRINTS" id="PR00069">
    <property type="entry name" value="ALDKETRDTASE"/>
</dbReference>
<dbReference type="Proteomes" id="UP000029500">
    <property type="component" value="Chromosome"/>
</dbReference>
<dbReference type="HOGENOM" id="CLU_023205_0_1_9"/>
<feature type="domain" description="NADP-dependent oxidoreductase" evidence="7">
    <location>
        <begin position="20"/>
        <end position="259"/>
    </location>
</feature>
<evidence type="ECO:0000256" key="4">
    <source>
        <dbReference type="PIRSR" id="PIRSR000097-1"/>
    </source>
</evidence>
<evidence type="ECO:0000256" key="2">
    <source>
        <dbReference type="ARBA" id="ARBA00022857"/>
    </source>
</evidence>
<sequence length="274" mass="30497">MKHIADVTILNNGIAMPRFGLGTYKAEGEEVASAVATALELGYRSIDTAAVYGNEEEVGRSIAASGIKRDSLFVTTKVWNSDQGYDETLRAFETSSKKLGLDVIDLYLIHWPGTDKYKATWRALERLYAEGRVRAIGVSNFQIHHLEELRKDSETVPAVNQVELHPRFIQKELHDYCASRQIQIEAWAPLMKGRLQDNELLQGIAGKHGKTVSQVILRWGLQNGIVIIPKSVTASRIKENSEIFDFELSAEELAAISGLDASERIGSDPDKLLF</sequence>
<keyword evidence="9" id="KW-1185">Reference proteome</keyword>
<gene>
    <name evidence="8" type="ORF">PGRAT_11775</name>
</gene>
<keyword evidence="2" id="KW-0521">NADP</keyword>
<dbReference type="Pfam" id="PF00248">
    <property type="entry name" value="Aldo_ket_red"/>
    <property type="match status" value="1"/>
</dbReference>
<dbReference type="OrthoDB" id="9804790at2"/>
<reference evidence="8 9" key="1">
    <citation type="submission" date="2014-08" db="EMBL/GenBank/DDBJ databases">
        <title>Comparative genomics of the Paenibacillus odorifer group.</title>
        <authorList>
            <person name="den Bakker H.C."/>
            <person name="Tsai Y.-C."/>
            <person name="Martin N."/>
            <person name="Korlach J."/>
            <person name="Wiedmann M."/>
        </authorList>
    </citation>
    <scope>NUCLEOTIDE SEQUENCE [LARGE SCALE GENOMIC DNA]</scope>
    <source>
        <strain evidence="8 9">DSM 15220</strain>
    </source>
</reference>
<dbReference type="PROSITE" id="PS00798">
    <property type="entry name" value="ALDOKETO_REDUCTASE_1"/>
    <property type="match status" value="1"/>
</dbReference>
<dbReference type="PANTHER" id="PTHR43827:SF3">
    <property type="entry name" value="NADP-DEPENDENT OXIDOREDUCTASE DOMAIN-CONTAINING PROTEIN"/>
    <property type="match status" value="1"/>
</dbReference>
<dbReference type="InterPro" id="IPR018170">
    <property type="entry name" value="Aldo/ket_reductase_CS"/>
</dbReference>
<evidence type="ECO:0000256" key="3">
    <source>
        <dbReference type="ARBA" id="ARBA00023002"/>
    </source>
</evidence>
<organism evidence="8 9">
    <name type="scientific">Paenibacillus graminis</name>
    <dbReference type="NCBI Taxonomy" id="189425"/>
    <lineage>
        <taxon>Bacteria</taxon>
        <taxon>Bacillati</taxon>
        <taxon>Bacillota</taxon>
        <taxon>Bacilli</taxon>
        <taxon>Bacillales</taxon>
        <taxon>Paenibacillaceae</taxon>
        <taxon>Paenibacillus</taxon>
    </lineage>
</organism>
<dbReference type="PROSITE" id="PS00063">
    <property type="entry name" value="ALDOKETO_REDUCTASE_3"/>
    <property type="match status" value="1"/>
</dbReference>
<dbReference type="PANTHER" id="PTHR43827">
    <property type="entry name" value="2,5-DIKETO-D-GLUCONIC ACID REDUCTASE"/>
    <property type="match status" value="1"/>
</dbReference>
<dbReference type="PROSITE" id="PS00062">
    <property type="entry name" value="ALDOKETO_REDUCTASE_2"/>
    <property type="match status" value="1"/>
</dbReference>
<comment type="similarity">
    <text evidence="1">Belongs to the aldo/keto reductase family.</text>
</comment>
<feature type="site" description="Lowers pKa of active site Tyr" evidence="6">
    <location>
        <position position="77"/>
    </location>
</feature>
<dbReference type="FunFam" id="3.20.20.100:FF:000015">
    <property type="entry name" value="Oxidoreductase, aldo/keto reductase family"/>
    <property type="match status" value="1"/>
</dbReference>
<accession>A0A089M4R6</accession>
<dbReference type="PIRSF" id="PIRSF000097">
    <property type="entry name" value="AKR"/>
    <property type="match status" value="1"/>
</dbReference>
<proteinExistence type="inferred from homology"/>
<protein>
    <submittedName>
        <fullName evidence="8">Glyoxal reductase</fullName>
    </submittedName>
</protein>
<dbReference type="RefSeq" id="WP_025707582.1">
    <property type="nucleotide sequence ID" value="NZ_CP009287.1"/>
</dbReference>
<feature type="binding site" evidence="5">
    <location>
        <position position="110"/>
    </location>
    <ligand>
        <name>substrate</name>
    </ligand>
</feature>
<dbReference type="GO" id="GO:0016616">
    <property type="term" value="F:oxidoreductase activity, acting on the CH-OH group of donors, NAD or NADP as acceptor"/>
    <property type="evidence" value="ECO:0007669"/>
    <property type="project" value="UniProtKB-ARBA"/>
</dbReference>
<dbReference type="SUPFAM" id="SSF51430">
    <property type="entry name" value="NAD(P)-linked oxidoreductase"/>
    <property type="match status" value="1"/>
</dbReference>
<dbReference type="eggNOG" id="COG0656">
    <property type="taxonomic scope" value="Bacteria"/>
</dbReference>
<name>A0A089M4R6_9BACL</name>
<evidence type="ECO:0000256" key="5">
    <source>
        <dbReference type="PIRSR" id="PIRSR000097-2"/>
    </source>
</evidence>
<dbReference type="InterPro" id="IPR036812">
    <property type="entry name" value="NAD(P)_OxRdtase_dom_sf"/>
</dbReference>
<evidence type="ECO:0000313" key="9">
    <source>
        <dbReference type="Proteomes" id="UP000029500"/>
    </source>
</evidence>
<dbReference type="Gene3D" id="3.20.20.100">
    <property type="entry name" value="NADP-dependent oxidoreductase domain"/>
    <property type="match status" value="1"/>
</dbReference>
<dbReference type="InterPro" id="IPR023210">
    <property type="entry name" value="NADP_OxRdtase_dom"/>
</dbReference>
<evidence type="ECO:0000313" key="8">
    <source>
        <dbReference type="EMBL" id="AIQ68212.1"/>
    </source>
</evidence>
<evidence type="ECO:0000256" key="1">
    <source>
        <dbReference type="ARBA" id="ARBA00007905"/>
    </source>
</evidence>
<dbReference type="KEGG" id="pgm:PGRAT_11775"/>
<keyword evidence="3" id="KW-0560">Oxidoreductase</keyword>
<feature type="active site" description="Proton donor" evidence="4">
    <location>
        <position position="52"/>
    </location>
</feature>
<evidence type="ECO:0000259" key="7">
    <source>
        <dbReference type="Pfam" id="PF00248"/>
    </source>
</evidence>
<evidence type="ECO:0000256" key="6">
    <source>
        <dbReference type="PIRSR" id="PIRSR000097-3"/>
    </source>
</evidence>
<dbReference type="InterPro" id="IPR020471">
    <property type="entry name" value="AKR"/>
</dbReference>
<dbReference type="AlphaFoldDB" id="A0A089M4R6"/>
<dbReference type="STRING" id="189425.PGRAT_11775"/>